<keyword evidence="2" id="KW-1185">Reference proteome</keyword>
<comment type="caution">
    <text evidence="1">The sequence shown here is derived from an EMBL/GenBank/DDBJ whole genome shotgun (WGS) entry which is preliminary data.</text>
</comment>
<sequence>MKWLSKWLADELTDECPIPVFDIFRRSPRALLEHYYPFANIGERTKPVFVISHDLFMDHHVDILLRAVRGEAAYAVFPEFWIGGPQKLIKKDGVDICYKAQFKLYQAKLGRPSPRSCHISMDQYTPIMGNDPGADPSSLPNPEFQTFRLKLNGPSHGSGE</sequence>
<gene>
    <name evidence="1" type="ORF">D8674_043075</name>
</gene>
<evidence type="ECO:0000313" key="1">
    <source>
        <dbReference type="EMBL" id="KAB2623643.1"/>
    </source>
</evidence>
<dbReference type="Proteomes" id="UP000327157">
    <property type="component" value="Unassembled WGS sequence"/>
</dbReference>
<accession>A0A5N5HAM4</accession>
<reference evidence="1 2" key="1">
    <citation type="submission" date="2019-09" db="EMBL/GenBank/DDBJ databases">
        <authorList>
            <person name="Ou C."/>
        </authorList>
    </citation>
    <scope>NUCLEOTIDE SEQUENCE [LARGE SCALE GENOMIC DNA]</scope>
    <source>
        <strain evidence="1">S2</strain>
        <tissue evidence="1">Leaf</tissue>
    </source>
</reference>
<proteinExistence type="predicted"/>
<dbReference type="AlphaFoldDB" id="A0A5N5HAM4"/>
<dbReference type="EMBL" id="SMOL01000209">
    <property type="protein sequence ID" value="KAB2623643.1"/>
    <property type="molecule type" value="Genomic_DNA"/>
</dbReference>
<reference evidence="1 2" key="2">
    <citation type="submission" date="2019-11" db="EMBL/GenBank/DDBJ databases">
        <title>A de novo genome assembly of a pear dwarfing rootstock.</title>
        <authorList>
            <person name="Wang F."/>
            <person name="Wang J."/>
            <person name="Li S."/>
            <person name="Zhang Y."/>
            <person name="Fang M."/>
            <person name="Ma L."/>
            <person name="Zhao Y."/>
            <person name="Jiang S."/>
        </authorList>
    </citation>
    <scope>NUCLEOTIDE SEQUENCE [LARGE SCALE GENOMIC DNA]</scope>
    <source>
        <strain evidence="1">S2</strain>
        <tissue evidence="1">Leaf</tissue>
    </source>
</reference>
<organism evidence="1 2">
    <name type="scientific">Pyrus ussuriensis x Pyrus communis</name>
    <dbReference type="NCBI Taxonomy" id="2448454"/>
    <lineage>
        <taxon>Eukaryota</taxon>
        <taxon>Viridiplantae</taxon>
        <taxon>Streptophyta</taxon>
        <taxon>Embryophyta</taxon>
        <taxon>Tracheophyta</taxon>
        <taxon>Spermatophyta</taxon>
        <taxon>Magnoliopsida</taxon>
        <taxon>eudicotyledons</taxon>
        <taxon>Gunneridae</taxon>
        <taxon>Pentapetalae</taxon>
        <taxon>rosids</taxon>
        <taxon>fabids</taxon>
        <taxon>Rosales</taxon>
        <taxon>Rosaceae</taxon>
        <taxon>Amygdaloideae</taxon>
        <taxon>Maleae</taxon>
        <taxon>Pyrus</taxon>
    </lineage>
</organism>
<evidence type="ECO:0000313" key="2">
    <source>
        <dbReference type="Proteomes" id="UP000327157"/>
    </source>
</evidence>
<name>A0A5N5HAM4_9ROSA</name>
<protein>
    <submittedName>
        <fullName evidence="1">Uncharacterized protein</fullName>
    </submittedName>
</protein>